<feature type="domain" description="AB hydrolase-1" evidence="2">
    <location>
        <begin position="21"/>
        <end position="166"/>
    </location>
</feature>
<dbReference type="InterPro" id="IPR000073">
    <property type="entry name" value="AB_hydrolase_1"/>
</dbReference>
<dbReference type="Pfam" id="PF00561">
    <property type="entry name" value="Abhydrolase_1"/>
    <property type="match status" value="1"/>
</dbReference>
<dbReference type="SUPFAM" id="SSF53474">
    <property type="entry name" value="alpha/beta-Hydrolases"/>
    <property type="match status" value="1"/>
</dbReference>
<keyword evidence="4" id="KW-1185">Reference proteome</keyword>
<dbReference type="OrthoDB" id="9775557at2"/>
<dbReference type="STRING" id="189381.GCA_900166615_02234"/>
<proteinExistence type="predicted"/>
<organism evidence="3 4">
    <name type="scientific">Rossellomorea marisflavi</name>
    <dbReference type="NCBI Taxonomy" id="189381"/>
    <lineage>
        <taxon>Bacteria</taxon>
        <taxon>Bacillati</taxon>
        <taxon>Bacillota</taxon>
        <taxon>Bacilli</taxon>
        <taxon>Bacillales</taxon>
        <taxon>Bacillaceae</taxon>
        <taxon>Rossellomorea</taxon>
    </lineage>
</organism>
<dbReference type="AlphaFoldDB" id="A0A0M0G2J7"/>
<dbReference type="PANTHER" id="PTHR43798:SF31">
    <property type="entry name" value="AB HYDROLASE SUPERFAMILY PROTEIN YCLE"/>
    <property type="match status" value="1"/>
</dbReference>
<dbReference type="Proteomes" id="UP000037405">
    <property type="component" value="Unassembled WGS sequence"/>
</dbReference>
<comment type="caution">
    <text evidence="3">The sequence shown here is derived from an EMBL/GenBank/DDBJ whole genome shotgun (WGS) entry which is preliminary data.</text>
</comment>
<dbReference type="InterPro" id="IPR029058">
    <property type="entry name" value="AB_hydrolase_fold"/>
</dbReference>
<dbReference type="RefSeq" id="WP_053429232.1">
    <property type="nucleotide sequence ID" value="NZ_JAMQJB010000006.1"/>
</dbReference>
<dbReference type="InterPro" id="IPR050266">
    <property type="entry name" value="AB_hydrolase_sf"/>
</dbReference>
<dbReference type="Gene3D" id="3.40.50.1820">
    <property type="entry name" value="alpha/beta hydrolase"/>
    <property type="match status" value="1"/>
</dbReference>
<dbReference type="EMBL" id="LGUE01000005">
    <property type="protein sequence ID" value="KON83832.1"/>
    <property type="molecule type" value="Genomic_DNA"/>
</dbReference>
<name>A0A0M0G2J7_9BACI</name>
<reference evidence="4" key="1">
    <citation type="submission" date="2015-07" db="EMBL/GenBank/DDBJ databases">
        <title>Fjat-14235 jcm11544.</title>
        <authorList>
            <person name="Liu B."/>
            <person name="Wang J."/>
            <person name="Zhu Y."/>
            <person name="Liu G."/>
            <person name="Chen Q."/>
            <person name="Chen Z."/>
            <person name="Lan J."/>
            <person name="Che J."/>
            <person name="Ge C."/>
            <person name="Shi H."/>
            <person name="Pan Z."/>
            <person name="Liu X."/>
        </authorList>
    </citation>
    <scope>NUCLEOTIDE SEQUENCE [LARGE SCALE GENOMIC DNA]</scope>
    <source>
        <strain evidence="4">JCM 11544</strain>
    </source>
</reference>
<protein>
    <submittedName>
        <fullName evidence="3">Lipase</fullName>
    </submittedName>
</protein>
<evidence type="ECO:0000256" key="1">
    <source>
        <dbReference type="ARBA" id="ARBA00022801"/>
    </source>
</evidence>
<dbReference type="GO" id="GO:0016020">
    <property type="term" value="C:membrane"/>
    <property type="evidence" value="ECO:0007669"/>
    <property type="project" value="TreeGrafter"/>
</dbReference>
<keyword evidence="1" id="KW-0378">Hydrolase</keyword>
<gene>
    <name evidence="3" type="ORF">AF331_16880</name>
</gene>
<sequence length="279" mass="32296">MRDYWIDNAIHITEWGQQDRPVIFCLHGLGSTALSFIEIAEELKDEFRIIAVDAPGHGRTAPFANPEDYEMPRMAQWLEGVIQALKLEDFYFLSHSWGSFAHLFYLLKNRDKVRGSILIDGGYQAKSLGSISEADEAAYYRKDFEDSWSTWEEFLNEAVYSGTRRSEALDRAGEDLALMKDGRYYWHARGETGAAYVMAMHRHEVLEHYDRLPWGIVLLRATLPPHREENRIHMATLFKDGAKAIVKDIPQASHLIHWDRPDVIVNEIRESWGKKDDEN</sequence>
<dbReference type="PANTHER" id="PTHR43798">
    <property type="entry name" value="MONOACYLGLYCEROL LIPASE"/>
    <property type="match status" value="1"/>
</dbReference>
<dbReference type="GO" id="GO:0016787">
    <property type="term" value="F:hydrolase activity"/>
    <property type="evidence" value="ECO:0007669"/>
    <property type="project" value="UniProtKB-KW"/>
</dbReference>
<evidence type="ECO:0000259" key="2">
    <source>
        <dbReference type="Pfam" id="PF00561"/>
    </source>
</evidence>
<evidence type="ECO:0000313" key="4">
    <source>
        <dbReference type="Proteomes" id="UP000037405"/>
    </source>
</evidence>
<dbReference type="PATRIC" id="fig|189381.12.peg.4374"/>
<accession>A0A0M0G2J7</accession>
<evidence type="ECO:0000313" key="3">
    <source>
        <dbReference type="EMBL" id="KON83832.1"/>
    </source>
</evidence>